<keyword evidence="6" id="KW-0663">Pyridoxal phosphate</keyword>
<evidence type="ECO:0000256" key="4">
    <source>
        <dbReference type="ARBA" id="ARBA00022723"/>
    </source>
</evidence>
<dbReference type="GO" id="GO:0036088">
    <property type="term" value="P:D-serine catabolic process"/>
    <property type="evidence" value="ECO:0007669"/>
    <property type="project" value="TreeGrafter"/>
</dbReference>
<sequence>MKWSVFVGHWSQINRKVSSRGSYNHRSIQQQPATRPELSQKVVNLSDDRLSFFERMSESRLVSELPSPAFLVNLPTAQRNADRMLERFRQLRVTLRPHMKTHKTLEGGVIMTGGTRRCIAVSTLAEARFFADGGFDDILYAFPVSADKVEQCAILTERLEVFSVLVSEFDTLPRLAARTLAKGKVWHIWLKVDCNNGRAGVFVDQPEAFDLALKIGRSAAMKLDGIYAHCGNTYHCHSVAEIQAVAENTTEKILAFCSRLAEVGVTTRSSIGSTPSCSLPVPRMGALSEVHPGNYFFYDVQQLHLGSCRAEDVAVRVLTRVVAHIRHRGQLLVDCGWTAISLHGHGRLPSGYAVIQDHPEIRLVEMSQEHGLIDASEGQEMDFEKFPLGAALFLIPYHSCAAAAMHSVYHVHDGDTVLEMWTPCRGW</sequence>
<evidence type="ECO:0000256" key="9">
    <source>
        <dbReference type="ARBA" id="ARBA00066349"/>
    </source>
</evidence>
<dbReference type="GO" id="GO:0046872">
    <property type="term" value="F:metal ion binding"/>
    <property type="evidence" value="ECO:0007669"/>
    <property type="project" value="UniProtKB-KW"/>
</dbReference>
<proteinExistence type="inferred from homology"/>
<evidence type="ECO:0000256" key="6">
    <source>
        <dbReference type="ARBA" id="ARBA00022898"/>
    </source>
</evidence>
<evidence type="ECO:0000256" key="3">
    <source>
        <dbReference type="ARBA" id="ARBA00005323"/>
    </source>
</evidence>
<dbReference type="InterPro" id="IPR029066">
    <property type="entry name" value="PLP-binding_barrel"/>
</dbReference>
<protein>
    <recommendedName>
        <fullName evidence="10">D-serine dehydratase</fullName>
        <ecNumber evidence="9">4.3.1.18</ecNumber>
    </recommendedName>
    <alternativeName>
        <fullName evidence="11">D-serine deaminase</fullName>
    </alternativeName>
</protein>
<evidence type="ECO:0000256" key="1">
    <source>
        <dbReference type="ARBA" id="ARBA00001933"/>
    </source>
</evidence>
<dbReference type="Gene3D" id="3.20.20.10">
    <property type="entry name" value="Alanine racemase"/>
    <property type="match status" value="1"/>
</dbReference>
<evidence type="ECO:0000256" key="5">
    <source>
        <dbReference type="ARBA" id="ARBA00022833"/>
    </source>
</evidence>
<evidence type="ECO:0000256" key="2">
    <source>
        <dbReference type="ARBA" id="ARBA00001947"/>
    </source>
</evidence>
<dbReference type="SUPFAM" id="SSF51419">
    <property type="entry name" value="PLP-binding barrel"/>
    <property type="match status" value="1"/>
</dbReference>
<dbReference type="SMART" id="SM01119">
    <property type="entry name" value="D-ser_dehydrat"/>
    <property type="match status" value="1"/>
</dbReference>
<dbReference type="AlphaFoldDB" id="A0AAJ7SZJ7"/>
<evidence type="ECO:0000256" key="8">
    <source>
        <dbReference type="ARBA" id="ARBA00051198"/>
    </source>
</evidence>
<evidence type="ECO:0000256" key="10">
    <source>
        <dbReference type="ARBA" id="ARBA00069616"/>
    </source>
</evidence>
<keyword evidence="7" id="KW-0456">Lyase</keyword>
<dbReference type="InterPro" id="IPR051466">
    <property type="entry name" value="D-amino_acid_metab_enzyme"/>
</dbReference>
<comment type="cofactor">
    <cofactor evidence="2">
        <name>Zn(2+)</name>
        <dbReference type="ChEBI" id="CHEBI:29105"/>
    </cofactor>
</comment>
<feature type="domain" description="D-serine dehydratase-like" evidence="12">
    <location>
        <begin position="314"/>
        <end position="413"/>
    </location>
</feature>
<evidence type="ECO:0000259" key="12">
    <source>
        <dbReference type="SMART" id="SM01119"/>
    </source>
</evidence>
<name>A0AAJ7SZJ7_PETMA</name>
<evidence type="ECO:0000256" key="7">
    <source>
        <dbReference type="ARBA" id="ARBA00023239"/>
    </source>
</evidence>
<dbReference type="Pfam" id="PF01168">
    <property type="entry name" value="Ala_racemase_N"/>
    <property type="match status" value="1"/>
</dbReference>
<gene>
    <name evidence="14" type="primary">LOC116940992</name>
</gene>
<dbReference type="EC" id="4.3.1.18" evidence="9"/>
<dbReference type="PANTHER" id="PTHR28004">
    <property type="entry name" value="ZGC:162816-RELATED"/>
    <property type="match status" value="1"/>
</dbReference>
<dbReference type="RefSeq" id="XP_032807392.1">
    <property type="nucleotide sequence ID" value="XM_032951501.1"/>
</dbReference>
<dbReference type="GO" id="GO:0008721">
    <property type="term" value="F:D-serine ammonia-lyase activity"/>
    <property type="evidence" value="ECO:0007669"/>
    <property type="project" value="UniProtKB-EC"/>
</dbReference>
<comment type="catalytic activity">
    <reaction evidence="8">
        <text>D-serine = pyruvate + NH4(+)</text>
        <dbReference type="Rhea" id="RHEA:13977"/>
        <dbReference type="ChEBI" id="CHEBI:15361"/>
        <dbReference type="ChEBI" id="CHEBI:28938"/>
        <dbReference type="ChEBI" id="CHEBI:35247"/>
        <dbReference type="EC" id="4.3.1.18"/>
    </reaction>
    <physiologicalReaction direction="left-to-right" evidence="8">
        <dbReference type="Rhea" id="RHEA:13978"/>
    </physiologicalReaction>
</comment>
<dbReference type="InterPro" id="IPR001608">
    <property type="entry name" value="Ala_racemase_N"/>
</dbReference>
<dbReference type="InterPro" id="IPR042208">
    <property type="entry name" value="D-ser_dehydrat-like_sf"/>
</dbReference>
<dbReference type="KEGG" id="pmrn:116940992"/>
<evidence type="ECO:0000256" key="11">
    <source>
        <dbReference type="ARBA" id="ARBA00075219"/>
    </source>
</evidence>
<dbReference type="InterPro" id="IPR026956">
    <property type="entry name" value="D-ser_dehydrat-like_dom"/>
</dbReference>
<keyword evidence="13" id="KW-1185">Reference proteome</keyword>
<reference evidence="14" key="1">
    <citation type="submission" date="2025-08" db="UniProtKB">
        <authorList>
            <consortium name="RefSeq"/>
        </authorList>
    </citation>
    <scope>IDENTIFICATION</scope>
    <source>
        <tissue evidence="14">Sperm</tissue>
    </source>
</reference>
<dbReference type="Gene3D" id="2.40.37.20">
    <property type="entry name" value="D-serine dehydratase-like domain"/>
    <property type="match status" value="1"/>
</dbReference>
<comment type="cofactor">
    <cofactor evidence="1">
        <name>pyridoxal 5'-phosphate</name>
        <dbReference type="ChEBI" id="CHEBI:597326"/>
    </cofactor>
</comment>
<comment type="similarity">
    <text evidence="3">Belongs to the DSD1 family.</text>
</comment>
<keyword evidence="5" id="KW-0862">Zinc</keyword>
<organism evidence="13 14">
    <name type="scientific">Petromyzon marinus</name>
    <name type="common">Sea lamprey</name>
    <dbReference type="NCBI Taxonomy" id="7757"/>
    <lineage>
        <taxon>Eukaryota</taxon>
        <taxon>Metazoa</taxon>
        <taxon>Chordata</taxon>
        <taxon>Craniata</taxon>
        <taxon>Vertebrata</taxon>
        <taxon>Cyclostomata</taxon>
        <taxon>Hyperoartia</taxon>
        <taxon>Petromyzontiformes</taxon>
        <taxon>Petromyzontidae</taxon>
        <taxon>Petromyzon</taxon>
    </lineage>
</organism>
<keyword evidence="4" id="KW-0479">Metal-binding</keyword>
<dbReference type="FunFam" id="3.20.20.10:FF:000016">
    <property type="entry name" value="D-serine dehydratase"/>
    <property type="match status" value="1"/>
</dbReference>
<evidence type="ECO:0000313" key="14">
    <source>
        <dbReference type="RefSeq" id="XP_032807392.1"/>
    </source>
</evidence>
<dbReference type="PANTHER" id="PTHR28004:SF2">
    <property type="entry name" value="D-SERINE DEHYDRATASE"/>
    <property type="match status" value="1"/>
</dbReference>
<dbReference type="Proteomes" id="UP001318040">
    <property type="component" value="Chromosome 10"/>
</dbReference>
<dbReference type="Pfam" id="PF14031">
    <property type="entry name" value="D-ser_dehydrat"/>
    <property type="match status" value="1"/>
</dbReference>
<evidence type="ECO:0000313" key="13">
    <source>
        <dbReference type="Proteomes" id="UP001318040"/>
    </source>
</evidence>
<accession>A0AAJ7SZJ7</accession>